<dbReference type="AlphaFoldDB" id="A0A0F8Z1Z8"/>
<reference evidence="1" key="1">
    <citation type="journal article" date="2015" name="Nature">
        <title>Complex archaea that bridge the gap between prokaryotes and eukaryotes.</title>
        <authorList>
            <person name="Spang A."/>
            <person name="Saw J.H."/>
            <person name="Jorgensen S.L."/>
            <person name="Zaremba-Niedzwiedzka K."/>
            <person name="Martijn J."/>
            <person name="Lind A.E."/>
            <person name="van Eijk R."/>
            <person name="Schleper C."/>
            <person name="Guy L."/>
            <person name="Ettema T.J."/>
        </authorList>
    </citation>
    <scope>NUCLEOTIDE SEQUENCE</scope>
</reference>
<protein>
    <recommendedName>
        <fullName evidence="2">DNA methylase N-4/N-6 domain-containing protein</fullName>
    </recommendedName>
</protein>
<accession>A0A0F8Z1Z8</accession>
<evidence type="ECO:0008006" key="2">
    <source>
        <dbReference type="Google" id="ProtNLM"/>
    </source>
</evidence>
<dbReference type="EMBL" id="LAZR01050252">
    <property type="protein sequence ID" value="KKK87772.1"/>
    <property type="molecule type" value="Genomic_DNA"/>
</dbReference>
<evidence type="ECO:0000313" key="1">
    <source>
        <dbReference type="EMBL" id="KKK87772.1"/>
    </source>
</evidence>
<gene>
    <name evidence="1" type="ORF">LCGC14_2749890</name>
</gene>
<organism evidence="1">
    <name type="scientific">marine sediment metagenome</name>
    <dbReference type="NCBI Taxonomy" id="412755"/>
    <lineage>
        <taxon>unclassified sequences</taxon>
        <taxon>metagenomes</taxon>
        <taxon>ecological metagenomes</taxon>
    </lineage>
</organism>
<dbReference type="Pfam" id="PF05063">
    <property type="entry name" value="MT-A70"/>
    <property type="match status" value="1"/>
</dbReference>
<dbReference type="InterPro" id="IPR007757">
    <property type="entry name" value="MT-A70-like"/>
</dbReference>
<comment type="caution">
    <text evidence="1">The sequence shown here is derived from an EMBL/GenBank/DDBJ whole genome shotgun (WGS) entry which is preliminary data.</text>
</comment>
<sequence>MSLEEIKNLPIKNIVDKTGCHLFLWTTQSYLPFTFKVIESWGFKYHCTLTWNKTFGFVPFSFMWSTEFCLYAQLKDKGMKPIKF</sequence>
<dbReference type="PROSITE" id="PS51143">
    <property type="entry name" value="MT_A70"/>
    <property type="match status" value="1"/>
</dbReference>
<feature type="non-terminal residue" evidence="1">
    <location>
        <position position="84"/>
    </location>
</feature>
<proteinExistence type="predicted"/>
<name>A0A0F8Z1Z8_9ZZZZ</name>